<evidence type="ECO:0000313" key="1">
    <source>
        <dbReference type="EMBL" id="KAJ8106054.1"/>
    </source>
</evidence>
<reference evidence="1" key="1">
    <citation type="submission" date="2022-11" db="EMBL/GenBank/DDBJ databases">
        <title>Genome Sequence of Boeremia exigua.</title>
        <authorList>
            <person name="Buettner E."/>
        </authorList>
    </citation>
    <scope>NUCLEOTIDE SEQUENCE</scope>
    <source>
        <strain evidence="1">CU02</strain>
    </source>
</reference>
<accession>A0ACC2HSI1</accession>
<protein>
    <submittedName>
        <fullName evidence="1">Uncharacterized protein</fullName>
    </submittedName>
</protein>
<evidence type="ECO:0000313" key="2">
    <source>
        <dbReference type="Proteomes" id="UP001153331"/>
    </source>
</evidence>
<proteinExistence type="predicted"/>
<gene>
    <name evidence="1" type="ORF">OPT61_g9796</name>
</gene>
<sequence length="399" mass="45032">MDLSFDVISTAYPWALLLLAAASLTLVTSTIGTYFKVHRAVEGVQNPLIDLQKTPQLRSSVKQESRDSDEKPEDAYYNIEPLEDFDVDAEEPIKARPFKPKFHMTMAIENMTLSDLVAMDNTYRSRIQVRRELLADTHHEVIGTNPKASPAVFELYTWLTQTYLPSRFPTMFTTTPTGLLNKITYETLPPTPSSATHALEIIGAHIDDEFLILLPSSQPEDEGKYRLEAFLTCFPSGFRTRNKLGLLLADIHGPVPHYKQKLERSMDKFFATLPTGRIVRRWNWAITTTGDLFCVHGNHATKDEVERNAGEEVNLNTTFLRCERQTLHRLPQTGAVVFAFKTYQYPVQELRDEGSGDALCEAIDGMGTGSAPEITVYKKQVVWGEKVKAFLRGEIEVDA</sequence>
<dbReference type="EMBL" id="JAPHNI010001286">
    <property type="protein sequence ID" value="KAJ8106054.1"/>
    <property type="molecule type" value="Genomic_DNA"/>
</dbReference>
<keyword evidence="2" id="KW-1185">Reference proteome</keyword>
<name>A0ACC2HSI1_9PLEO</name>
<dbReference type="Proteomes" id="UP001153331">
    <property type="component" value="Unassembled WGS sequence"/>
</dbReference>
<comment type="caution">
    <text evidence="1">The sequence shown here is derived from an EMBL/GenBank/DDBJ whole genome shotgun (WGS) entry which is preliminary data.</text>
</comment>
<organism evidence="1 2">
    <name type="scientific">Boeremia exigua</name>
    <dbReference type="NCBI Taxonomy" id="749465"/>
    <lineage>
        <taxon>Eukaryota</taxon>
        <taxon>Fungi</taxon>
        <taxon>Dikarya</taxon>
        <taxon>Ascomycota</taxon>
        <taxon>Pezizomycotina</taxon>
        <taxon>Dothideomycetes</taxon>
        <taxon>Pleosporomycetidae</taxon>
        <taxon>Pleosporales</taxon>
        <taxon>Pleosporineae</taxon>
        <taxon>Didymellaceae</taxon>
        <taxon>Boeremia</taxon>
    </lineage>
</organism>